<dbReference type="AlphaFoldDB" id="A0A2N0QV91"/>
<reference evidence="2 3" key="2">
    <citation type="submission" date="2017-10" db="EMBL/GenBank/DDBJ databases">
        <title>Genome analyses suggest a sexual origin of heterokaryosis in a supposedly ancient asexual fungus.</title>
        <authorList>
            <person name="Corradi N."/>
            <person name="Sedzielewska K."/>
            <person name="Noel J."/>
            <person name="Charron P."/>
            <person name="Farinelli L."/>
            <person name="Marton T."/>
            <person name="Kruger M."/>
            <person name="Pelin A."/>
            <person name="Brachmann A."/>
            <person name="Corradi N."/>
        </authorList>
    </citation>
    <scope>NUCLEOTIDE SEQUENCE [LARGE SCALE GENOMIC DNA]</scope>
    <source>
        <strain evidence="2 3">A1</strain>
    </source>
</reference>
<name>A0A2N0QV91_9GLOM</name>
<feature type="signal peptide" evidence="1">
    <location>
        <begin position="1"/>
        <end position="28"/>
    </location>
</feature>
<dbReference type="Proteomes" id="UP000232688">
    <property type="component" value="Unassembled WGS sequence"/>
</dbReference>
<proteinExistence type="predicted"/>
<reference evidence="2 3" key="1">
    <citation type="submission" date="2017-10" db="EMBL/GenBank/DDBJ databases">
        <title>Extensive intraspecific genome diversity in a model arbuscular mycorrhizal fungus.</title>
        <authorList>
            <person name="Chen E.C.H."/>
            <person name="Morin E."/>
            <person name="Baudet D."/>
            <person name="Noel J."/>
            <person name="Ndikumana S."/>
            <person name="Charron P."/>
            <person name="St-Onge C."/>
            <person name="Giorgi J."/>
            <person name="Grigoriev I.V."/>
            <person name="Roux C."/>
            <person name="Martin F.M."/>
            <person name="Corradi N."/>
        </authorList>
    </citation>
    <scope>NUCLEOTIDE SEQUENCE [LARGE SCALE GENOMIC DNA]</scope>
    <source>
        <strain evidence="2 3">A1</strain>
    </source>
</reference>
<evidence type="ECO:0000256" key="1">
    <source>
        <dbReference type="SAM" id="SignalP"/>
    </source>
</evidence>
<comment type="caution">
    <text evidence="2">The sequence shown here is derived from an EMBL/GenBank/DDBJ whole genome shotgun (WGS) entry which is preliminary data.</text>
</comment>
<protein>
    <submittedName>
        <fullName evidence="2">Uncharacterized protein</fullName>
    </submittedName>
</protein>
<evidence type="ECO:0000313" key="3">
    <source>
        <dbReference type="Proteomes" id="UP000232688"/>
    </source>
</evidence>
<dbReference type="VEuPathDB" id="FungiDB:RhiirA1_476388"/>
<evidence type="ECO:0000313" key="2">
    <source>
        <dbReference type="EMBL" id="PKC54966.1"/>
    </source>
</evidence>
<keyword evidence="1" id="KW-0732">Signal</keyword>
<dbReference type="EMBL" id="LLXH01002876">
    <property type="protein sequence ID" value="PKC54966.1"/>
    <property type="molecule type" value="Genomic_DNA"/>
</dbReference>
<gene>
    <name evidence="2" type="ORF">RhiirA1_476388</name>
</gene>
<accession>A0A2N0QV91</accession>
<organism evidence="2 3">
    <name type="scientific">Rhizophagus irregularis</name>
    <dbReference type="NCBI Taxonomy" id="588596"/>
    <lineage>
        <taxon>Eukaryota</taxon>
        <taxon>Fungi</taxon>
        <taxon>Fungi incertae sedis</taxon>
        <taxon>Mucoromycota</taxon>
        <taxon>Glomeromycotina</taxon>
        <taxon>Glomeromycetes</taxon>
        <taxon>Glomerales</taxon>
        <taxon>Glomeraceae</taxon>
        <taxon>Rhizophagus</taxon>
    </lineage>
</organism>
<sequence>MIIRLKQCNNNILLFLILYLIDEDEVHNNPNLHSEEQDESEIPDNTDELYKLDNIIIPDFFCLLKLFKHYDL</sequence>
<feature type="chain" id="PRO_5014599066" evidence="1">
    <location>
        <begin position="29"/>
        <end position="72"/>
    </location>
</feature>